<dbReference type="AlphaFoldDB" id="A0A4R5W418"/>
<protein>
    <submittedName>
        <fullName evidence="1">Uncharacterized protein</fullName>
    </submittedName>
</protein>
<dbReference type="RefSeq" id="WP_133327239.1">
    <property type="nucleotide sequence ID" value="NZ_SMYL01000003.1"/>
</dbReference>
<proteinExistence type="predicted"/>
<comment type="caution">
    <text evidence="1">The sequence shown here is derived from an EMBL/GenBank/DDBJ whole genome shotgun (WGS) entry which is preliminary data.</text>
</comment>
<dbReference type="Proteomes" id="UP000294829">
    <property type="component" value="Unassembled WGS sequence"/>
</dbReference>
<keyword evidence="2" id="KW-1185">Reference proteome</keyword>
<sequence>MAFESFNHLRRDLRLDPKDWVNAEHARFLKQGGIERTPQNVGYCPGWLFGQSFVCPNGHTFVPNWLAKRPPLMPFMSEGKLFRPGTAEVACPSCATRFEVGLPSVPKKDDVSLYGDEAMRDIVTPGLNDRYCVTYTLISRLRVAAENQELLTAYRALKKVHLGADTVVHCKTLFHDDRRGTARLPTEQVSAFLGEVADLLASRAGSLIILNCAGVLFKPQAFKAKEQAACKARVFGPLVQFAIEQMTKQGLCPHFYFERTNDDGWAKNLFAGGRLTLMWPFITNTLPVKSPEFVLPTSSEYLEFADIVSFAVADNIARRANERDGDGAPARPRIDLARFGTVHYQGFMENGDAISKSSVGYPWQDFYHGTTWV</sequence>
<reference evidence="1 2" key="1">
    <citation type="submission" date="2019-03" db="EMBL/GenBank/DDBJ databases">
        <title>Sapientia aquatica gen. nov., sp. nov., isolated from a crater lake.</title>
        <authorList>
            <person name="Felfoldi T."/>
            <person name="Szabo A."/>
            <person name="Toth E."/>
            <person name="Schumann P."/>
            <person name="Keki Z."/>
            <person name="Marialigeti K."/>
            <person name="Mathe I."/>
        </authorList>
    </citation>
    <scope>NUCLEOTIDE SEQUENCE [LARGE SCALE GENOMIC DNA]</scope>
    <source>
        <strain evidence="1 2">SA-152</strain>
    </source>
</reference>
<accession>A0A4R5W418</accession>
<organism evidence="1 2">
    <name type="scientific">Sapientia aquatica</name>
    <dbReference type="NCBI Taxonomy" id="1549640"/>
    <lineage>
        <taxon>Bacteria</taxon>
        <taxon>Pseudomonadati</taxon>
        <taxon>Pseudomonadota</taxon>
        <taxon>Betaproteobacteria</taxon>
        <taxon>Burkholderiales</taxon>
        <taxon>Oxalobacteraceae</taxon>
        <taxon>Sapientia</taxon>
    </lineage>
</organism>
<gene>
    <name evidence="1" type="ORF">E2I14_07950</name>
</gene>
<dbReference type="OrthoDB" id="9800503at2"/>
<dbReference type="EMBL" id="SMYL01000003">
    <property type="protein sequence ID" value="TDK66398.1"/>
    <property type="molecule type" value="Genomic_DNA"/>
</dbReference>
<evidence type="ECO:0000313" key="2">
    <source>
        <dbReference type="Proteomes" id="UP000294829"/>
    </source>
</evidence>
<evidence type="ECO:0000313" key="1">
    <source>
        <dbReference type="EMBL" id="TDK66398.1"/>
    </source>
</evidence>
<name>A0A4R5W418_9BURK</name>